<dbReference type="SUPFAM" id="SSF50475">
    <property type="entry name" value="FMN-binding split barrel"/>
    <property type="match status" value="1"/>
</dbReference>
<dbReference type="InterPro" id="IPR012349">
    <property type="entry name" value="Split_barrel_FMN-bd"/>
</dbReference>
<keyword evidence="4" id="KW-1185">Reference proteome</keyword>
<dbReference type="EMBL" id="FOAW01000004">
    <property type="protein sequence ID" value="SEK84582.1"/>
    <property type="molecule type" value="Genomic_DNA"/>
</dbReference>
<dbReference type="Gene3D" id="2.30.110.10">
    <property type="entry name" value="Electron Transport, Fmn-binding Protein, Chain A"/>
    <property type="match status" value="1"/>
</dbReference>
<dbReference type="OrthoDB" id="157302at2"/>
<feature type="domain" description="Pyridoxamine 5'-phosphate oxidase N-terminal" evidence="2">
    <location>
        <begin position="3"/>
        <end position="132"/>
    </location>
</feature>
<evidence type="ECO:0000313" key="3">
    <source>
        <dbReference type="EMBL" id="SEK84582.1"/>
    </source>
</evidence>
<dbReference type="GO" id="GO:0005829">
    <property type="term" value="C:cytosol"/>
    <property type="evidence" value="ECO:0007669"/>
    <property type="project" value="TreeGrafter"/>
</dbReference>
<gene>
    <name evidence="3" type="ORF">SAMN05444583_10413</name>
</gene>
<dbReference type="Pfam" id="PF01243">
    <property type="entry name" value="PNPOx_N"/>
    <property type="match status" value="1"/>
</dbReference>
<dbReference type="InterPro" id="IPR011576">
    <property type="entry name" value="Pyridox_Oxase_N"/>
</dbReference>
<evidence type="ECO:0000313" key="4">
    <source>
        <dbReference type="Proteomes" id="UP000198677"/>
    </source>
</evidence>
<sequence length="136" mass="14753">MEMPPEARRHIAEDHVAWLTTVTDSGAPAPNPVWFVPDGDDLVVFSAPGSRKVHNIAERPAVTLNFNSDPHGTDIVVISGTASATPNKKSSGMRAYLDKYEASITGELGTTVEEIDRVYSTELRITPTRVRLTPPA</sequence>
<proteinExistence type="predicted"/>
<dbReference type="Proteomes" id="UP000198677">
    <property type="component" value="Unassembled WGS sequence"/>
</dbReference>
<evidence type="ECO:0000256" key="1">
    <source>
        <dbReference type="ARBA" id="ARBA00023002"/>
    </source>
</evidence>
<dbReference type="GO" id="GO:0070967">
    <property type="term" value="F:coenzyme F420 binding"/>
    <property type="evidence" value="ECO:0007669"/>
    <property type="project" value="TreeGrafter"/>
</dbReference>
<name>A0A1H7KCU3_9NOCA</name>
<dbReference type="AlphaFoldDB" id="A0A1H7KCU3"/>
<dbReference type="RefSeq" id="WP_027501739.1">
    <property type="nucleotide sequence ID" value="NZ_FOAW01000004.1"/>
</dbReference>
<dbReference type="PANTHER" id="PTHR35176">
    <property type="entry name" value="HEME OXYGENASE HI_0854-RELATED"/>
    <property type="match status" value="1"/>
</dbReference>
<reference evidence="4" key="1">
    <citation type="submission" date="2016-10" db="EMBL/GenBank/DDBJ databases">
        <authorList>
            <person name="Varghese N."/>
            <person name="Submissions S."/>
        </authorList>
    </citation>
    <scope>NUCLEOTIDE SEQUENCE [LARGE SCALE GENOMIC DNA]</scope>
    <source>
        <strain evidence="4">DSM 44675</strain>
    </source>
</reference>
<evidence type="ECO:0000259" key="2">
    <source>
        <dbReference type="Pfam" id="PF01243"/>
    </source>
</evidence>
<organism evidence="3 4">
    <name type="scientific">Rhodococcus maanshanensis</name>
    <dbReference type="NCBI Taxonomy" id="183556"/>
    <lineage>
        <taxon>Bacteria</taxon>
        <taxon>Bacillati</taxon>
        <taxon>Actinomycetota</taxon>
        <taxon>Actinomycetes</taxon>
        <taxon>Mycobacteriales</taxon>
        <taxon>Nocardiaceae</taxon>
        <taxon>Rhodococcus</taxon>
    </lineage>
</organism>
<accession>A0A1H7KCU3</accession>
<keyword evidence="1" id="KW-0560">Oxidoreductase</keyword>
<dbReference type="PANTHER" id="PTHR35176:SF6">
    <property type="entry name" value="HEME OXYGENASE HI_0854-RELATED"/>
    <property type="match status" value="1"/>
</dbReference>
<dbReference type="InterPro" id="IPR052019">
    <property type="entry name" value="F420H2_bilvrd_red/Heme_oxyg"/>
</dbReference>
<protein>
    <submittedName>
        <fullName evidence="3">PPOX class probable F420-dependent enzyme, Rv3369 family</fullName>
    </submittedName>
</protein>
<dbReference type="GO" id="GO:0016627">
    <property type="term" value="F:oxidoreductase activity, acting on the CH-CH group of donors"/>
    <property type="evidence" value="ECO:0007669"/>
    <property type="project" value="TreeGrafter"/>
</dbReference>